<dbReference type="InterPro" id="IPR025110">
    <property type="entry name" value="AMP-bd_C"/>
</dbReference>
<dbReference type="Proteomes" id="UP000681722">
    <property type="component" value="Unassembled WGS sequence"/>
</dbReference>
<evidence type="ECO:0000259" key="1">
    <source>
        <dbReference type="Pfam" id="PF00501"/>
    </source>
</evidence>
<evidence type="ECO:0000313" key="4">
    <source>
        <dbReference type="EMBL" id="CAF4029201.1"/>
    </source>
</evidence>
<dbReference type="InterPro" id="IPR032710">
    <property type="entry name" value="NTF2-like_dom_sf"/>
</dbReference>
<evidence type="ECO:0000259" key="2">
    <source>
        <dbReference type="Pfam" id="PF13193"/>
    </source>
</evidence>
<evidence type="ECO:0000313" key="5">
    <source>
        <dbReference type="Proteomes" id="UP000663829"/>
    </source>
</evidence>
<evidence type="ECO:0000313" key="3">
    <source>
        <dbReference type="EMBL" id="CAF1256171.1"/>
    </source>
</evidence>
<dbReference type="SUPFAM" id="SSF54427">
    <property type="entry name" value="NTF2-like"/>
    <property type="match status" value="1"/>
</dbReference>
<accession>A0A815AI33</accession>
<dbReference type="PANTHER" id="PTHR45527:SF1">
    <property type="entry name" value="FATTY ACID SYNTHASE"/>
    <property type="match status" value="1"/>
</dbReference>
<dbReference type="Proteomes" id="UP000663829">
    <property type="component" value="Unassembled WGS sequence"/>
</dbReference>
<reference evidence="3" key="1">
    <citation type="submission" date="2021-02" db="EMBL/GenBank/DDBJ databases">
        <authorList>
            <person name="Nowell W R."/>
        </authorList>
    </citation>
    <scope>NUCLEOTIDE SEQUENCE</scope>
</reference>
<dbReference type="Gene3D" id="2.30.38.10">
    <property type="entry name" value="Luciferase, Domain 3"/>
    <property type="match status" value="1"/>
</dbReference>
<feature type="domain" description="AMP-binding enzyme C-terminal" evidence="2">
    <location>
        <begin position="292"/>
        <end position="371"/>
    </location>
</feature>
<comment type="caution">
    <text evidence="3">The sequence shown here is derived from an EMBL/GenBank/DDBJ whole genome shotgun (WGS) entry which is preliminary data.</text>
</comment>
<protein>
    <submittedName>
        <fullName evidence="3">Uncharacterized protein</fullName>
    </submittedName>
</protein>
<organism evidence="3 5">
    <name type="scientific">Didymodactylos carnosus</name>
    <dbReference type="NCBI Taxonomy" id="1234261"/>
    <lineage>
        <taxon>Eukaryota</taxon>
        <taxon>Metazoa</taxon>
        <taxon>Spiralia</taxon>
        <taxon>Gnathifera</taxon>
        <taxon>Rotifera</taxon>
        <taxon>Eurotatoria</taxon>
        <taxon>Bdelloidea</taxon>
        <taxon>Philodinida</taxon>
        <taxon>Philodinidae</taxon>
        <taxon>Didymodactylos</taxon>
    </lineage>
</organism>
<dbReference type="InterPro" id="IPR000873">
    <property type="entry name" value="AMP-dep_synth/lig_dom"/>
</dbReference>
<dbReference type="Gene3D" id="3.30.300.30">
    <property type="match status" value="1"/>
</dbReference>
<name>A0A815AI33_9BILA</name>
<dbReference type="AlphaFoldDB" id="A0A815AI33"/>
<gene>
    <name evidence="3" type="ORF">GPM918_LOCUS26376</name>
    <name evidence="4" type="ORF">SRO942_LOCUS26515</name>
</gene>
<dbReference type="Pfam" id="PF13193">
    <property type="entry name" value="AMP-binding_C"/>
    <property type="match status" value="1"/>
</dbReference>
<dbReference type="EMBL" id="CAJNOQ010010599">
    <property type="protein sequence ID" value="CAF1256171.1"/>
    <property type="molecule type" value="Genomic_DNA"/>
</dbReference>
<dbReference type="InterPro" id="IPR045851">
    <property type="entry name" value="AMP-bd_C_sf"/>
</dbReference>
<dbReference type="Gene3D" id="3.10.450.50">
    <property type="match status" value="1"/>
</dbReference>
<dbReference type="Pfam" id="PF00501">
    <property type="entry name" value="AMP-binding"/>
    <property type="match status" value="1"/>
</dbReference>
<proteinExistence type="predicted"/>
<dbReference type="SUPFAM" id="SSF56801">
    <property type="entry name" value="Acetyl-CoA synthetase-like"/>
    <property type="match status" value="1"/>
</dbReference>
<dbReference type="EMBL" id="CAJOBC010016644">
    <property type="protein sequence ID" value="CAF4029201.1"/>
    <property type="molecule type" value="Genomic_DNA"/>
</dbReference>
<sequence>MATDKIAVVKRYIQLANEHNLDEIYKLFDDNLMVNYLHSRKTEYFALNEIKELYRKFFNEFIPDIKWDITSDFKTDNNFTISDLVKDKSSYKQGDAVVFNAKRVTKQKPELNDICSTEWVCVNDEGEALAIHTVKHVVLHVETKHCKLTNIYGPAECSVNTTIFHMSPSYIHDAATEAAVIYYSIPIGRPLRNYKCCILDEYLQEVVLNQIGELYIGGCCVFSGYLNQPELTAEVLAELSPHPPLGSDNKSKRYYYKSGDLVKLNKDGDIVFIGGKDFQIKLRGQRIDVDKIESIIMNSLENWQVQNCIVKKVRDELRQEDYLVAYVHPVNNELEEHVNEKHIKNYCHQRLPAYMVPSYFVLMDQFPLNQNDIVDRKELSLPDFSRRTLMAYSQEVN</sequence>
<keyword evidence="5" id="KW-1185">Reference proteome</keyword>
<dbReference type="OrthoDB" id="416786at2759"/>
<dbReference type="GO" id="GO:0005737">
    <property type="term" value="C:cytoplasm"/>
    <property type="evidence" value="ECO:0007669"/>
    <property type="project" value="TreeGrafter"/>
</dbReference>
<dbReference type="GO" id="GO:0044550">
    <property type="term" value="P:secondary metabolite biosynthetic process"/>
    <property type="evidence" value="ECO:0007669"/>
    <property type="project" value="TreeGrafter"/>
</dbReference>
<dbReference type="Gene3D" id="3.40.50.980">
    <property type="match status" value="1"/>
</dbReference>
<dbReference type="GO" id="GO:0043041">
    <property type="term" value="P:amino acid activation for nonribosomal peptide biosynthetic process"/>
    <property type="evidence" value="ECO:0007669"/>
    <property type="project" value="TreeGrafter"/>
</dbReference>
<dbReference type="GO" id="GO:0031177">
    <property type="term" value="F:phosphopantetheine binding"/>
    <property type="evidence" value="ECO:0007669"/>
    <property type="project" value="TreeGrafter"/>
</dbReference>
<dbReference type="PANTHER" id="PTHR45527">
    <property type="entry name" value="NONRIBOSOMAL PEPTIDE SYNTHETASE"/>
    <property type="match status" value="1"/>
</dbReference>
<feature type="domain" description="AMP-dependent synthetase/ligase" evidence="1">
    <location>
        <begin position="126"/>
        <end position="226"/>
    </location>
</feature>